<dbReference type="InterPro" id="IPR009081">
    <property type="entry name" value="PP-bd_ACP"/>
</dbReference>
<keyword evidence="3" id="KW-1185">Reference proteome</keyword>
<protein>
    <recommendedName>
        <fullName evidence="1">Carrier domain-containing protein</fullName>
    </recommendedName>
</protein>
<gene>
    <name evidence="2" type="ORF">GCM10008927_13250</name>
</gene>
<evidence type="ECO:0000313" key="3">
    <source>
        <dbReference type="Proteomes" id="UP000634455"/>
    </source>
</evidence>
<accession>A0ABQ3CY50</accession>
<dbReference type="InterPro" id="IPR036736">
    <property type="entry name" value="ACP-like_sf"/>
</dbReference>
<dbReference type="SUPFAM" id="SSF47336">
    <property type="entry name" value="ACP-like"/>
    <property type="match status" value="1"/>
</dbReference>
<dbReference type="PROSITE" id="PS50075">
    <property type="entry name" value="CARRIER"/>
    <property type="match status" value="1"/>
</dbReference>
<evidence type="ECO:0000259" key="1">
    <source>
        <dbReference type="PROSITE" id="PS50075"/>
    </source>
</evidence>
<proteinExistence type="predicted"/>
<dbReference type="EMBL" id="BMZF01000002">
    <property type="protein sequence ID" value="GHA49395.1"/>
    <property type="molecule type" value="Genomic_DNA"/>
</dbReference>
<feature type="domain" description="Carrier" evidence="1">
    <location>
        <begin position="1"/>
        <end position="79"/>
    </location>
</feature>
<organism evidence="2 3">
    <name type="scientific">Paramylibacter ulvae</name>
    <dbReference type="NCBI Taxonomy" id="1651968"/>
    <lineage>
        <taxon>Bacteria</taxon>
        <taxon>Pseudomonadati</taxon>
        <taxon>Pseudomonadota</taxon>
        <taxon>Alphaproteobacteria</taxon>
        <taxon>Rhodobacterales</taxon>
        <taxon>Paracoccaceae</taxon>
        <taxon>Paramylibacter</taxon>
    </lineage>
</organism>
<dbReference type="RefSeq" id="WP_189639799.1">
    <property type="nucleotide sequence ID" value="NZ_BMZF01000002.1"/>
</dbReference>
<dbReference type="Proteomes" id="UP000634455">
    <property type="component" value="Unassembled WGS sequence"/>
</dbReference>
<name>A0ABQ3CY50_9RHOB</name>
<reference evidence="3" key="1">
    <citation type="journal article" date="2019" name="Int. J. Syst. Evol. Microbiol.">
        <title>The Global Catalogue of Microorganisms (GCM) 10K type strain sequencing project: providing services to taxonomists for standard genome sequencing and annotation.</title>
        <authorList>
            <consortium name="The Broad Institute Genomics Platform"/>
            <consortium name="The Broad Institute Genome Sequencing Center for Infectious Disease"/>
            <person name="Wu L."/>
            <person name="Ma J."/>
        </authorList>
    </citation>
    <scope>NUCLEOTIDE SEQUENCE [LARGE SCALE GENOMIC DNA]</scope>
    <source>
        <strain evidence="3">KCTC 32465</strain>
    </source>
</reference>
<sequence>MNEKEAVQIIKDALEQILGADPGELTMDMNLVELELLDSLDIAEFVADIDTRLGRKFVPDDEVDYDLFIMSNLVAKIAA</sequence>
<dbReference type="Pfam" id="PF00550">
    <property type="entry name" value="PP-binding"/>
    <property type="match status" value="1"/>
</dbReference>
<comment type="caution">
    <text evidence="2">The sequence shown here is derived from an EMBL/GenBank/DDBJ whole genome shotgun (WGS) entry which is preliminary data.</text>
</comment>
<evidence type="ECO:0000313" key="2">
    <source>
        <dbReference type="EMBL" id="GHA49395.1"/>
    </source>
</evidence>
<dbReference type="Gene3D" id="1.10.1200.10">
    <property type="entry name" value="ACP-like"/>
    <property type="match status" value="1"/>
</dbReference>